<dbReference type="RefSeq" id="WP_274234989.1">
    <property type="nucleotide sequence ID" value="NZ_BAABHQ010000010.1"/>
</dbReference>
<feature type="region of interest" description="Disordered" evidence="1">
    <location>
        <begin position="1"/>
        <end position="46"/>
    </location>
</feature>
<evidence type="ECO:0000256" key="2">
    <source>
        <dbReference type="SAM" id="Phobius"/>
    </source>
</evidence>
<sequence>MTTAPGRPRGPLPPAAASPVDRPAPALPADRLLPTPAFPPPRPARDVRATGARLWRRTWPWLAAVAAVVLVVALELGLLQDRIEADLARLHAAGGAPAPTDTVPLPALPPVPVIAPPAAGDVAAVRLRVVDPPCRPGATCTVLVGVDRHPGAVAGSPAWTLLAVDRCRGVFVPLASGASQVTPTASVAAPVPPGRAFALVAVTDGPSRAASPAVPIGAGPC</sequence>
<dbReference type="Proteomes" id="UP001500457">
    <property type="component" value="Unassembled WGS sequence"/>
</dbReference>
<evidence type="ECO:0000256" key="1">
    <source>
        <dbReference type="SAM" id="MobiDB-lite"/>
    </source>
</evidence>
<name>A0ABP9EKA7_9PSEU</name>
<keyword evidence="2" id="KW-0472">Membrane</keyword>
<reference evidence="4" key="1">
    <citation type="journal article" date="2019" name="Int. J. Syst. Evol. Microbiol.">
        <title>The Global Catalogue of Microorganisms (GCM) 10K type strain sequencing project: providing services to taxonomists for standard genome sequencing and annotation.</title>
        <authorList>
            <consortium name="The Broad Institute Genomics Platform"/>
            <consortium name="The Broad Institute Genome Sequencing Center for Infectious Disease"/>
            <person name="Wu L."/>
            <person name="Ma J."/>
        </authorList>
    </citation>
    <scope>NUCLEOTIDE SEQUENCE [LARGE SCALE GENOMIC DNA]</scope>
    <source>
        <strain evidence="4">JCM 17983</strain>
    </source>
</reference>
<proteinExistence type="predicted"/>
<evidence type="ECO:0000313" key="4">
    <source>
        <dbReference type="Proteomes" id="UP001500457"/>
    </source>
</evidence>
<gene>
    <name evidence="3" type="ORF">GCM10023203_36150</name>
</gene>
<accession>A0ABP9EKA7</accession>
<evidence type="ECO:0000313" key="3">
    <source>
        <dbReference type="EMBL" id="GAA4881561.1"/>
    </source>
</evidence>
<feature type="compositionally biased region" description="Low complexity" evidence="1">
    <location>
        <begin position="17"/>
        <end position="35"/>
    </location>
</feature>
<feature type="transmembrane region" description="Helical" evidence="2">
    <location>
        <begin position="59"/>
        <end position="79"/>
    </location>
</feature>
<keyword evidence="4" id="KW-1185">Reference proteome</keyword>
<protein>
    <submittedName>
        <fullName evidence="3">Uncharacterized protein</fullName>
    </submittedName>
</protein>
<organism evidence="3 4">
    <name type="scientific">Actinomycetospora straminea</name>
    <dbReference type="NCBI Taxonomy" id="663607"/>
    <lineage>
        <taxon>Bacteria</taxon>
        <taxon>Bacillati</taxon>
        <taxon>Actinomycetota</taxon>
        <taxon>Actinomycetes</taxon>
        <taxon>Pseudonocardiales</taxon>
        <taxon>Pseudonocardiaceae</taxon>
        <taxon>Actinomycetospora</taxon>
    </lineage>
</organism>
<dbReference type="EMBL" id="BAABHQ010000010">
    <property type="protein sequence ID" value="GAA4881561.1"/>
    <property type="molecule type" value="Genomic_DNA"/>
</dbReference>
<keyword evidence="2" id="KW-0812">Transmembrane</keyword>
<keyword evidence="2" id="KW-1133">Transmembrane helix</keyword>
<comment type="caution">
    <text evidence="3">The sequence shown here is derived from an EMBL/GenBank/DDBJ whole genome shotgun (WGS) entry which is preliminary data.</text>
</comment>